<protein>
    <recommendedName>
        <fullName evidence="2">IgGFc-binding protein N-terminal domain-containing protein</fullName>
    </recommendedName>
</protein>
<evidence type="ECO:0000313" key="3">
    <source>
        <dbReference type="EMBL" id="KAJ8021789.1"/>
    </source>
</evidence>
<feature type="region of interest" description="Disordered" evidence="1">
    <location>
        <begin position="171"/>
        <end position="291"/>
    </location>
</feature>
<feature type="domain" description="IgGFc-binding protein N-terminal" evidence="2">
    <location>
        <begin position="407"/>
        <end position="519"/>
    </location>
</feature>
<gene>
    <name evidence="3" type="ORF">HOLleu_39085</name>
</gene>
<feature type="compositionally biased region" description="Low complexity" evidence="1">
    <location>
        <begin position="139"/>
        <end position="158"/>
    </location>
</feature>
<dbReference type="EMBL" id="JAIZAY010000021">
    <property type="protein sequence ID" value="KAJ8021789.1"/>
    <property type="molecule type" value="Genomic_DNA"/>
</dbReference>
<reference evidence="3" key="1">
    <citation type="submission" date="2021-10" db="EMBL/GenBank/DDBJ databases">
        <title>Tropical sea cucumber genome reveals ecological adaptation and Cuvierian tubules defense mechanism.</title>
        <authorList>
            <person name="Chen T."/>
        </authorList>
    </citation>
    <scope>NUCLEOTIDE SEQUENCE</scope>
    <source>
        <strain evidence="3">Nanhai2018</strain>
        <tissue evidence="3">Muscle</tissue>
    </source>
</reference>
<feature type="compositionally biased region" description="Polar residues" evidence="1">
    <location>
        <begin position="189"/>
        <end position="201"/>
    </location>
</feature>
<dbReference type="AlphaFoldDB" id="A0A9Q0YGV0"/>
<evidence type="ECO:0000313" key="4">
    <source>
        <dbReference type="Proteomes" id="UP001152320"/>
    </source>
</evidence>
<dbReference type="OrthoDB" id="10005154at2759"/>
<feature type="compositionally biased region" description="Polar residues" evidence="1">
    <location>
        <begin position="83"/>
        <end position="138"/>
    </location>
</feature>
<feature type="compositionally biased region" description="Low complexity" evidence="1">
    <location>
        <begin position="42"/>
        <end position="53"/>
    </location>
</feature>
<dbReference type="PANTHER" id="PTHR46534">
    <property type="entry name" value="IGGFC_BINDING DOMAIN-CONTAINING PROTEIN"/>
    <property type="match status" value="1"/>
</dbReference>
<comment type="caution">
    <text evidence="3">The sequence shown here is derived from an EMBL/GenBank/DDBJ whole genome shotgun (WGS) entry which is preliminary data.</text>
</comment>
<feature type="compositionally biased region" description="Low complexity" evidence="1">
    <location>
        <begin position="68"/>
        <end position="82"/>
    </location>
</feature>
<organism evidence="3 4">
    <name type="scientific">Holothuria leucospilota</name>
    <name type="common">Black long sea cucumber</name>
    <name type="synonym">Mertensiothuria leucospilota</name>
    <dbReference type="NCBI Taxonomy" id="206669"/>
    <lineage>
        <taxon>Eukaryota</taxon>
        <taxon>Metazoa</taxon>
        <taxon>Echinodermata</taxon>
        <taxon>Eleutherozoa</taxon>
        <taxon>Echinozoa</taxon>
        <taxon>Holothuroidea</taxon>
        <taxon>Aspidochirotacea</taxon>
        <taxon>Aspidochirotida</taxon>
        <taxon>Holothuriidae</taxon>
        <taxon>Holothuria</taxon>
    </lineage>
</organism>
<dbReference type="PANTHER" id="PTHR46534:SF1">
    <property type="entry name" value="IGGFC-BINDING PROTEIN N-TERMINAL DOMAIN-CONTAINING PROTEIN"/>
    <property type="match status" value="1"/>
</dbReference>
<feature type="compositionally biased region" description="Low complexity" evidence="1">
    <location>
        <begin position="273"/>
        <end position="288"/>
    </location>
</feature>
<dbReference type="Pfam" id="PF17517">
    <property type="entry name" value="IgGFc_binding"/>
    <property type="match status" value="1"/>
</dbReference>
<feature type="compositionally biased region" description="Low complexity" evidence="1">
    <location>
        <begin position="14"/>
        <end position="27"/>
    </location>
</feature>
<evidence type="ECO:0000256" key="1">
    <source>
        <dbReference type="SAM" id="MobiDB-lite"/>
    </source>
</evidence>
<feature type="region of interest" description="Disordered" evidence="1">
    <location>
        <begin position="1"/>
        <end position="158"/>
    </location>
</feature>
<sequence>MLTFTHLLLPKGDTQTQSSTTGQTPPGANGSSAPFQGKHESSLPASSTSDLSDGTAGPSTSFKDEAGLSLSSESSNESSSSSIAFTGDTQTQSITTGQTPPGPNGSSALSEGQNGSSLPAESTSNLSDGTTGPSTSSKNETALSLSSESTNESFSTSEAITSTAALFDTSYPIDSDIKPSSPSKGHTGLSVSSEGSNQSLLSFEGFTRSPSPSEGDIEYLSGTIGHTPNGTTFSSAPSEEKTGSNLPAEGTSKPSIPFDSTTVISTPSKCETGLSSSYEGSAGSSPSSETITASENITEKYIFTFLDVRCKNPSTTEIFIGTKFSDVGASGNISFPLIDIPNITFSLNPGSGKTFKVPSTAVPSKSELNQTLNTTVVIASDEEVVVYGHQRCHGPSNYRATAFRVRGTEDLGTEYWVITHQSKGTSQVGVVATTNNTNVSISGVLINITTTLNKYETFYFGGSYDLTGTYIVADKPIFVIAGNSADKSPNPKTGDIDSFNKCLPPVKDWGKNFTLVPFPPEGKIHLSKSTHT</sequence>
<feature type="compositionally biased region" description="Polar residues" evidence="1">
    <location>
        <begin position="224"/>
        <end position="237"/>
    </location>
</feature>
<name>A0A9Q0YGV0_HOLLE</name>
<evidence type="ECO:0000259" key="2">
    <source>
        <dbReference type="Pfam" id="PF17517"/>
    </source>
</evidence>
<feature type="compositionally biased region" description="Polar residues" evidence="1">
    <location>
        <begin position="252"/>
        <end position="269"/>
    </location>
</feature>
<accession>A0A9Q0YGV0</accession>
<dbReference type="Proteomes" id="UP001152320">
    <property type="component" value="Chromosome 21"/>
</dbReference>
<keyword evidence="4" id="KW-1185">Reference proteome</keyword>
<feature type="compositionally biased region" description="Low complexity" evidence="1">
    <location>
        <begin position="172"/>
        <end position="184"/>
    </location>
</feature>
<proteinExistence type="predicted"/>
<dbReference type="InterPro" id="IPR035234">
    <property type="entry name" value="IgGFc-bd_N"/>
</dbReference>